<dbReference type="RefSeq" id="WP_047896879.1">
    <property type="nucleotide sequence ID" value="NZ_AEJF01000213.1"/>
</dbReference>
<evidence type="ECO:0000256" key="3">
    <source>
        <dbReference type="ARBA" id="ARBA00022777"/>
    </source>
</evidence>
<evidence type="ECO:0000313" key="5">
    <source>
        <dbReference type="Proteomes" id="UP000035963"/>
    </source>
</evidence>
<dbReference type="InterPro" id="IPR004381">
    <property type="entry name" value="Glycerate_kinase"/>
</dbReference>
<dbReference type="PANTHER" id="PTHR21599">
    <property type="entry name" value="GLYCERATE KINASE"/>
    <property type="match status" value="1"/>
</dbReference>
<dbReference type="OrthoDB" id="9774290at2"/>
<keyword evidence="2" id="KW-0808">Transferase</keyword>
<keyword evidence="3 4" id="KW-0418">Kinase</keyword>
<protein>
    <submittedName>
        <fullName evidence="4">Glycerate kinase</fullName>
    </submittedName>
</protein>
<dbReference type="InterPro" id="IPR018197">
    <property type="entry name" value="Glycerate_kinase_RE-like"/>
</dbReference>
<dbReference type="InterPro" id="IPR036129">
    <property type="entry name" value="Glycerate_kinase_sf"/>
</dbReference>
<comment type="caution">
    <text evidence="4">The sequence shown here is derived from an EMBL/GenBank/DDBJ whole genome shotgun (WGS) entry which is preliminary data.</text>
</comment>
<dbReference type="GO" id="GO:0031388">
    <property type="term" value="P:organic acid phosphorylation"/>
    <property type="evidence" value="ECO:0007669"/>
    <property type="project" value="InterPro"/>
</dbReference>
<dbReference type="Proteomes" id="UP000035963">
    <property type="component" value="Unassembled WGS sequence"/>
</dbReference>
<proteinExistence type="inferred from homology"/>
<feature type="non-terminal residue" evidence="4">
    <location>
        <position position="73"/>
    </location>
</feature>
<accession>A0A0J1CL99</accession>
<evidence type="ECO:0000313" key="4">
    <source>
        <dbReference type="EMBL" id="KLU21540.1"/>
    </source>
</evidence>
<dbReference type="PANTHER" id="PTHR21599:SF0">
    <property type="entry name" value="GLYCERATE KINASE"/>
    <property type="match status" value="1"/>
</dbReference>
<dbReference type="EMBL" id="AEJF01000213">
    <property type="protein sequence ID" value="KLU21540.1"/>
    <property type="molecule type" value="Genomic_DNA"/>
</dbReference>
<evidence type="ECO:0000256" key="1">
    <source>
        <dbReference type="ARBA" id="ARBA00006284"/>
    </source>
</evidence>
<dbReference type="AlphaFoldDB" id="A0A0J1CL99"/>
<dbReference type="PATRIC" id="fig|908627.4.peg.7912"/>
<dbReference type="Gene3D" id="3.40.50.10350">
    <property type="entry name" value="Glycerate kinase, domain 1"/>
    <property type="match status" value="1"/>
</dbReference>
<dbReference type="InterPro" id="IPR018193">
    <property type="entry name" value="Glyc_kinase_flavodox-like_fold"/>
</dbReference>
<dbReference type="Gene3D" id="3.90.1510.10">
    <property type="entry name" value="Glycerate kinase, domain 2"/>
    <property type="match status" value="1"/>
</dbReference>
<dbReference type="Pfam" id="PF02595">
    <property type="entry name" value="Gly_kinase"/>
    <property type="match status" value="1"/>
</dbReference>
<comment type="similarity">
    <text evidence="1">Belongs to the glycerate kinase type-1 family.</text>
</comment>
<sequence>MPHAHSAGLTPPVVVIAPDSFKGSLSAEQVAEAISNGIRRARADAVIRIVPMADGGEGTLDAMLAAGGERRVV</sequence>
<dbReference type="SUPFAM" id="SSF110738">
    <property type="entry name" value="Glycerate kinase I"/>
    <property type="match status" value="1"/>
</dbReference>
<gene>
    <name evidence="4" type="ORF">EOS_35390</name>
</gene>
<keyword evidence="5" id="KW-1185">Reference proteome</keyword>
<organism evidence="4 5">
    <name type="scientific">Caballeronia mineralivorans PML1(12)</name>
    <dbReference type="NCBI Taxonomy" id="908627"/>
    <lineage>
        <taxon>Bacteria</taxon>
        <taxon>Pseudomonadati</taxon>
        <taxon>Pseudomonadota</taxon>
        <taxon>Betaproteobacteria</taxon>
        <taxon>Burkholderiales</taxon>
        <taxon>Burkholderiaceae</taxon>
        <taxon>Caballeronia</taxon>
    </lineage>
</organism>
<name>A0A0J1CL99_9BURK</name>
<dbReference type="GO" id="GO:0008887">
    <property type="term" value="F:glycerate kinase activity"/>
    <property type="evidence" value="ECO:0007669"/>
    <property type="project" value="InterPro"/>
</dbReference>
<reference evidence="4 5" key="1">
    <citation type="journal article" date="2015" name="Genome Announc.">
        <title>Draft Genome Sequence of Burkholderia sp. Strain PML1(12), an Ectomycorrhizosphere-Inhabiting Bacterium with Effective Mineral-Weathering Ability.</title>
        <authorList>
            <person name="Uroz S."/>
            <person name="Oger P."/>
        </authorList>
    </citation>
    <scope>NUCLEOTIDE SEQUENCE [LARGE SCALE GENOMIC DNA]</scope>
    <source>
        <strain evidence="5">PML1(12)</strain>
    </source>
</reference>
<evidence type="ECO:0000256" key="2">
    <source>
        <dbReference type="ARBA" id="ARBA00022679"/>
    </source>
</evidence>